<proteinExistence type="inferred from homology"/>
<dbReference type="Gene3D" id="3.40.50.1820">
    <property type="entry name" value="alpha/beta hydrolase"/>
    <property type="match status" value="1"/>
</dbReference>
<name>A0AA86USF5_9EUKA</name>
<keyword evidence="5" id="KW-0325">Glycoprotein</keyword>
<dbReference type="GO" id="GO:0006508">
    <property type="term" value="P:proteolysis"/>
    <property type="evidence" value="ECO:0007669"/>
    <property type="project" value="UniProtKB-KW"/>
</dbReference>
<dbReference type="Proteomes" id="UP001642409">
    <property type="component" value="Unassembled WGS sequence"/>
</dbReference>
<reference evidence="7 8" key="2">
    <citation type="submission" date="2024-07" db="EMBL/GenBank/DDBJ databases">
        <authorList>
            <person name="Akdeniz Z."/>
        </authorList>
    </citation>
    <scope>NUCLEOTIDE SEQUENCE [LARGE SCALE GENOMIC DNA]</scope>
</reference>
<evidence type="ECO:0000313" key="8">
    <source>
        <dbReference type="Proteomes" id="UP001642409"/>
    </source>
</evidence>
<dbReference type="PANTHER" id="PTHR11010">
    <property type="entry name" value="PROTEASE S28 PRO-X CARBOXYPEPTIDASE-RELATED"/>
    <property type="match status" value="1"/>
</dbReference>
<dbReference type="Gene3D" id="1.20.120.980">
    <property type="entry name" value="Serine carboxypeptidase S28, SKS domain"/>
    <property type="match status" value="1"/>
</dbReference>
<dbReference type="InterPro" id="IPR008758">
    <property type="entry name" value="Peptidase_S28"/>
</dbReference>
<sequence length="464" mass="54077">MYPLLQLSLQYLHQHSKQPLGSPEDPKIFKQNIDHFAFNANRFKTFNQRYFINELFITNPTQIDTALLKIGAEDTVHSAPGGNLTHFNLLGELSLKFNAPIFELEHRFYGESQPFAEDDNPLKTENLKYLSARYAIADLVNFVTKIDQQYCAGLGMTKVPGKTCLKWMVIGGSYAGAVSAWIAQQHPHLFAATISSSGVVNVKYENPEFDTHTYAAAGTPCAQAYVHSMREIEKVTESGDDKYLDLFQANRKNLPDFYYFLADTSLMAIQYGSWKEMCQNNLQQAWSKSSDVTEAFVSYLKQNYEYKYYDRDFLKKDEMTLDMNRQWWYQTCTEFAYYQPAPKYNNIRSQHVTMQWHLDICQYIFDLQLGDPTERTNNYFGNILVYGENTFFSNFWQDIWHILGITKQTINVKTENIGYINSRDSGHCQDIHLYTDNDPEALKTLRQKEIQFVSEKFFEWTQRE</sequence>
<dbReference type="GO" id="GO:0070008">
    <property type="term" value="F:serine-type exopeptidase activity"/>
    <property type="evidence" value="ECO:0007669"/>
    <property type="project" value="InterPro"/>
</dbReference>
<dbReference type="SUPFAM" id="SSF53474">
    <property type="entry name" value="alpha/beta-Hydrolases"/>
    <property type="match status" value="1"/>
</dbReference>
<evidence type="ECO:0000256" key="2">
    <source>
        <dbReference type="ARBA" id="ARBA00022670"/>
    </source>
</evidence>
<dbReference type="Pfam" id="PF05577">
    <property type="entry name" value="Peptidase_S28"/>
    <property type="match status" value="1"/>
</dbReference>
<reference evidence="6" key="1">
    <citation type="submission" date="2023-06" db="EMBL/GenBank/DDBJ databases">
        <authorList>
            <person name="Kurt Z."/>
        </authorList>
    </citation>
    <scope>NUCLEOTIDE SEQUENCE</scope>
</reference>
<dbReference type="GO" id="GO:0008239">
    <property type="term" value="F:dipeptidyl-peptidase activity"/>
    <property type="evidence" value="ECO:0007669"/>
    <property type="project" value="TreeGrafter"/>
</dbReference>
<evidence type="ECO:0000313" key="6">
    <source>
        <dbReference type="EMBL" id="CAI9969925.1"/>
    </source>
</evidence>
<keyword evidence="2" id="KW-0645">Protease</keyword>
<keyword evidence="4" id="KW-0378">Hydrolase</keyword>
<comment type="caution">
    <text evidence="6">The sequence shown here is derived from an EMBL/GenBank/DDBJ whole genome shotgun (WGS) entry which is preliminary data.</text>
</comment>
<gene>
    <name evidence="7" type="ORF">HINF_LOCUS16489</name>
    <name evidence="6" type="ORF">HINF_LOCUS57570</name>
</gene>
<dbReference type="AlphaFoldDB" id="A0AA86USF5"/>
<evidence type="ECO:0000313" key="7">
    <source>
        <dbReference type="EMBL" id="CAL5999998.1"/>
    </source>
</evidence>
<dbReference type="PANTHER" id="PTHR11010:SF11">
    <property type="entry name" value="THYMUS-SPECIFIC SERINE PROTEASE"/>
    <property type="match status" value="1"/>
</dbReference>
<evidence type="ECO:0000256" key="1">
    <source>
        <dbReference type="ARBA" id="ARBA00011079"/>
    </source>
</evidence>
<evidence type="ECO:0000256" key="3">
    <source>
        <dbReference type="ARBA" id="ARBA00022729"/>
    </source>
</evidence>
<keyword evidence="8" id="KW-1185">Reference proteome</keyword>
<evidence type="ECO:0000256" key="4">
    <source>
        <dbReference type="ARBA" id="ARBA00022801"/>
    </source>
</evidence>
<comment type="similarity">
    <text evidence="1">Belongs to the peptidase S28 family.</text>
</comment>
<protein>
    <submittedName>
        <fullName evidence="6">Serine peptidase</fullName>
    </submittedName>
    <submittedName>
        <fullName evidence="7">Serine_peptidase</fullName>
    </submittedName>
</protein>
<dbReference type="EMBL" id="CATOUU010001064">
    <property type="protein sequence ID" value="CAI9969925.1"/>
    <property type="molecule type" value="Genomic_DNA"/>
</dbReference>
<dbReference type="InterPro" id="IPR029058">
    <property type="entry name" value="AB_hydrolase_fold"/>
</dbReference>
<organism evidence="6">
    <name type="scientific">Hexamita inflata</name>
    <dbReference type="NCBI Taxonomy" id="28002"/>
    <lineage>
        <taxon>Eukaryota</taxon>
        <taxon>Metamonada</taxon>
        <taxon>Diplomonadida</taxon>
        <taxon>Hexamitidae</taxon>
        <taxon>Hexamitinae</taxon>
        <taxon>Hexamita</taxon>
    </lineage>
</organism>
<evidence type="ECO:0000256" key="5">
    <source>
        <dbReference type="ARBA" id="ARBA00023180"/>
    </source>
</evidence>
<dbReference type="InterPro" id="IPR042269">
    <property type="entry name" value="Ser_carbopepase_S28_SKS"/>
</dbReference>
<accession>A0AA86USF5</accession>
<keyword evidence="3" id="KW-0732">Signal</keyword>
<dbReference type="EMBL" id="CAXDID020000040">
    <property type="protein sequence ID" value="CAL5999998.1"/>
    <property type="molecule type" value="Genomic_DNA"/>
</dbReference>